<dbReference type="RefSeq" id="XP_014168047.1">
    <property type="nucleotide sequence ID" value="XM_014312572.1"/>
</dbReference>
<reference evidence="2 3" key="1">
    <citation type="journal article" date="2011" name="Proc. Natl. Acad. Sci. U.S.A.">
        <title>Genome and transcriptome analyses of the mountain pine beetle-fungal symbiont Grosmannia clavigera, a lodgepole pine pathogen.</title>
        <authorList>
            <person name="DiGuistini S."/>
            <person name="Wang Y."/>
            <person name="Liao N.Y."/>
            <person name="Taylor G."/>
            <person name="Tanguay P."/>
            <person name="Feau N."/>
            <person name="Henrissat B."/>
            <person name="Chan S.K."/>
            <person name="Hesse-Orce U."/>
            <person name="Alamouti S.M."/>
            <person name="Tsui C.K.M."/>
            <person name="Docking R.T."/>
            <person name="Levasseur A."/>
            <person name="Haridas S."/>
            <person name="Robertson G."/>
            <person name="Birol I."/>
            <person name="Holt R.A."/>
            <person name="Marra M.A."/>
            <person name="Hamelin R.C."/>
            <person name="Hirst M."/>
            <person name="Jones S.J.M."/>
            <person name="Bohlmann J."/>
            <person name="Breuil C."/>
        </authorList>
    </citation>
    <scope>NUCLEOTIDE SEQUENCE [LARGE SCALE GENOMIC DNA]</scope>
    <source>
        <strain evidence="3">kw1407 / UAMH 11150</strain>
    </source>
</reference>
<evidence type="ECO:0000256" key="1">
    <source>
        <dbReference type="SAM" id="MobiDB-lite"/>
    </source>
</evidence>
<evidence type="ECO:0000313" key="3">
    <source>
        <dbReference type="Proteomes" id="UP000007796"/>
    </source>
</evidence>
<feature type="compositionally biased region" description="Basic and acidic residues" evidence="1">
    <location>
        <begin position="76"/>
        <end position="89"/>
    </location>
</feature>
<evidence type="ECO:0000313" key="2">
    <source>
        <dbReference type="EMBL" id="EFW98564.1"/>
    </source>
</evidence>
<sequence length="97" mass="10390">MENFGFGVRYYVSYYKVALRKSGPCSQTNGVSGRGTPCPGFKKATGPESTHSSEAGSEDDGSGRRKSWIGGLVSSRDNRERKEGGRGESQRGNLGPN</sequence>
<protein>
    <submittedName>
        <fullName evidence="2">Uncharacterized protein</fullName>
    </submittedName>
</protein>
<feature type="region of interest" description="Disordered" evidence="1">
    <location>
        <begin position="22"/>
        <end position="97"/>
    </location>
</feature>
<organism evidence="3">
    <name type="scientific">Grosmannia clavigera (strain kw1407 / UAMH 11150)</name>
    <name type="common">Blue stain fungus</name>
    <name type="synonym">Graphiocladiella clavigera</name>
    <dbReference type="NCBI Taxonomy" id="655863"/>
    <lineage>
        <taxon>Eukaryota</taxon>
        <taxon>Fungi</taxon>
        <taxon>Dikarya</taxon>
        <taxon>Ascomycota</taxon>
        <taxon>Pezizomycotina</taxon>
        <taxon>Sordariomycetes</taxon>
        <taxon>Sordariomycetidae</taxon>
        <taxon>Ophiostomatales</taxon>
        <taxon>Ophiostomataceae</taxon>
        <taxon>Leptographium</taxon>
    </lineage>
</organism>
<dbReference type="AlphaFoldDB" id="F0XTX9"/>
<accession>F0XTX9</accession>
<dbReference type="Proteomes" id="UP000007796">
    <property type="component" value="Unassembled WGS sequence"/>
</dbReference>
<keyword evidence="3" id="KW-1185">Reference proteome</keyword>
<dbReference type="GeneID" id="25977625"/>
<dbReference type="InParanoid" id="F0XTX9"/>
<proteinExistence type="predicted"/>
<dbReference type="EMBL" id="GL630006">
    <property type="protein sequence ID" value="EFW98564.1"/>
    <property type="molecule type" value="Genomic_DNA"/>
</dbReference>
<dbReference type="HOGENOM" id="CLU_2346910_0_0_1"/>
<name>F0XTX9_GROCL</name>
<gene>
    <name evidence="2" type="ORF">CMQ_4416</name>
</gene>